<organism evidence="9 10">
    <name type="scientific">Opisthorchis viverrini</name>
    <name type="common">Southeast Asian liver fluke</name>
    <dbReference type="NCBI Taxonomy" id="6198"/>
    <lineage>
        <taxon>Eukaryota</taxon>
        <taxon>Metazoa</taxon>
        <taxon>Spiralia</taxon>
        <taxon>Lophotrochozoa</taxon>
        <taxon>Platyhelminthes</taxon>
        <taxon>Trematoda</taxon>
        <taxon>Digenea</taxon>
        <taxon>Opisthorchiida</taxon>
        <taxon>Opisthorchiata</taxon>
        <taxon>Opisthorchiidae</taxon>
        <taxon>Opisthorchis</taxon>
    </lineage>
</organism>
<evidence type="ECO:0000256" key="2">
    <source>
        <dbReference type="ARBA" id="ARBA00007700"/>
    </source>
</evidence>
<dbReference type="KEGG" id="ovi:T265_01501"/>
<dbReference type="GO" id="GO:0042073">
    <property type="term" value="P:intraciliary transport"/>
    <property type="evidence" value="ECO:0007669"/>
    <property type="project" value="InterPro"/>
</dbReference>
<keyword evidence="6" id="KW-0206">Cytoskeleton</keyword>
<evidence type="ECO:0000256" key="3">
    <source>
        <dbReference type="ARBA" id="ARBA00017206"/>
    </source>
</evidence>
<sequence length="338" mass="37913">MPVDKPYDETIDVPDSEDIVTPRSRRSPQGTMDEYEDRETKPKKRAVQGGEGQFTVTPPAGPSLLSGMKSSRLTGANEGERGGGLSESATSDDDEDDDDDDDDDDEDNTPEVIEGAYNPADYEHLTVSPEIKEMFEYIQRYTPQIIDLETHLKPFIPDYIAAVGDIDAFLKLRRLATSYNAKSSYIDQVPRPDGKPDNLGLLVLDEPCANQSDPTVLDLHLRALSKQSASKEITVRSIENAEQQTKAIDNWIKSITNLYRAKPPPTVHYVRNMPEISTLMSEWPSKFEEVMKKLRLPSSELDCSLKEYVDIVCGPWFSQQVLLSLGCYASHFPKTNNY</sequence>
<dbReference type="Proteomes" id="UP000054324">
    <property type="component" value="Unassembled WGS sequence"/>
</dbReference>
<dbReference type="PANTHER" id="PTHR13376:SF0">
    <property type="entry name" value="INTRAFLAGELLAR TRANSPORT PROTEIN 46 HOMOLOG"/>
    <property type="match status" value="1"/>
</dbReference>
<evidence type="ECO:0000256" key="4">
    <source>
        <dbReference type="ARBA" id="ARBA00022490"/>
    </source>
</evidence>
<gene>
    <name evidence="9" type="ORF">T265_01501</name>
</gene>
<dbReference type="GO" id="GO:0030992">
    <property type="term" value="C:intraciliary transport particle B"/>
    <property type="evidence" value="ECO:0007669"/>
    <property type="project" value="TreeGrafter"/>
</dbReference>
<dbReference type="RefSeq" id="XP_009163806.1">
    <property type="nucleotide sequence ID" value="XM_009165542.1"/>
</dbReference>
<feature type="compositionally biased region" description="Acidic residues" evidence="8">
    <location>
        <begin position="9"/>
        <end position="18"/>
    </location>
</feature>
<accession>A0A074ZYA8</accession>
<dbReference type="GO" id="GO:0005815">
    <property type="term" value="C:microtubule organizing center"/>
    <property type="evidence" value="ECO:0007669"/>
    <property type="project" value="TreeGrafter"/>
</dbReference>
<dbReference type="CTD" id="20315689"/>
<feature type="region of interest" description="Disordered" evidence="8">
    <location>
        <begin position="1"/>
        <end position="119"/>
    </location>
</feature>
<evidence type="ECO:0000313" key="10">
    <source>
        <dbReference type="Proteomes" id="UP000054324"/>
    </source>
</evidence>
<keyword evidence="10" id="KW-1185">Reference proteome</keyword>
<dbReference type="GO" id="GO:0060271">
    <property type="term" value="P:cilium assembly"/>
    <property type="evidence" value="ECO:0007669"/>
    <property type="project" value="TreeGrafter"/>
</dbReference>
<dbReference type="GO" id="GO:0031514">
    <property type="term" value="C:motile cilium"/>
    <property type="evidence" value="ECO:0007669"/>
    <property type="project" value="TreeGrafter"/>
</dbReference>
<comment type="subcellular location">
    <subcellularLocation>
        <location evidence="1">Cytoplasm</location>
        <location evidence="1">Cytoskeleton</location>
        <location evidence="1">Cilium basal body</location>
    </subcellularLocation>
</comment>
<evidence type="ECO:0000313" key="9">
    <source>
        <dbReference type="EMBL" id="KER32448.1"/>
    </source>
</evidence>
<dbReference type="AlphaFoldDB" id="A0A074ZYA8"/>
<dbReference type="PANTHER" id="PTHR13376">
    <property type="entry name" value="INTRAFLAGELLAR TRANSPORT PROTEIN 46 HOMOLOG"/>
    <property type="match status" value="1"/>
</dbReference>
<evidence type="ECO:0000256" key="1">
    <source>
        <dbReference type="ARBA" id="ARBA00004120"/>
    </source>
</evidence>
<keyword evidence="7" id="KW-0966">Cell projection</keyword>
<comment type="similarity">
    <text evidence="2">Belongs to the IFT46 family.</text>
</comment>
<evidence type="ECO:0000256" key="5">
    <source>
        <dbReference type="ARBA" id="ARBA00023069"/>
    </source>
</evidence>
<protein>
    <recommendedName>
        <fullName evidence="3">Intraflagellar transport protein 46 homolog</fullName>
    </recommendedName>
</protein>
<dbReference type="InterPro" id="IPR022088">
    <property type="entry name" value="Intraflagellar_transp_cmplxB"/>
</dbReference>
<dbReference type="EMBL" id="KL596634">
    <property type="protein sequence ID" value="KER32448.1"/>
    <property type="molecule type" value="Genomic_DNA"/>
</dbReference>
<keyword evidence="4" id="KW-0963">Cytoplasm</keyword>
<dbReference type="Pfam" id="PF12317">
    <property type="entry name" value="IFT46_B_C"/>
    <property type="match status" value="1"/>
</dbReference>
<keyword evidence="5" id="KW-0969">Cilium</keyword>
<evidence type="ECO:0000256" key="7">
    <source>
        <dbReference type="ARBA" id="ARBA00023273"/>
    </source>
</evidence>
<proteinExistence type="inferred from homology"/>
<evidence type="ECO:0000256" key="6">
    <source>
        <dbReference type="ARBA" id="ARBA00023212"/>
    </source>
</evidence>
<feature type="compositionally biased region" description="Acidic residues" evidence="8">
    <location>
        <begin position="90"/>
        <end position="109"/>
    </location>
</feature>
<reference evidence="9 10" key="1">
    <citation type="submission" date="2013-11" db="EMBL/GenBank/DDBJ databases">
        <title>Opisthorchis viverrini - life in the bile duct.</title>
        <authorList>
            <person name="Young N.D."/>
            <person name="Nagarajan N."/>
            <person name="Lin S.J."/>
            <person name="Korhonen P.K."/>
            <person name="Jex A.R."/>
            <person name="Hall R.S."/>
            <person name="Safavi-Hemami H."/>
            <person name="Kaewkong W."/>
            <person name="Bertrand D."/>
            <person name="Gao S."/>
            <person name="Seet Q."/>
            <person name="Wongkham S."/>
            <person name="Teh B.T."/>
            <person name="Wongkham C."/>
            <person name="Intapan P.M."/>
            <person name="Maleewong W."/>
            <person name="Yang X."/>
            <person name="Hu M."/>
            <person name="Wang Z."/>
            <person name="Hofmann A."/>
            <person name="Sternberg P.W."/>
            <person name="Tan P."/>
            <person name="Wang J."/>
            <person name="Gasser R.B."/>
        </authorList>
    </citation>
    <scope>NUCLEOTIDE SEQUENCE [LARGE SCALE GENOMIC DNA]</scope>
</reference>
<dbReference type="STRING" id="6198.A0A074ZYA8"/>
<dbReference type="OrthoDB" id="2119217at2759"/>
<evidence type="ECO:0000256" key="8">
    <source>
        <dbReference type="SAM" id="MobiDB-lite"/>
    </source>
</evidence>
<name>A0A074ZYA8_OPIVI</name>
<dbReference type="GeneID" id="20315689"/>